<evidence type="ECO:0000256" key="1">
    <source>
        <dbReference type="SAM" id="MobiDB-lite"/>
    </source>
</evidence>
<dbReference type="OrthoDB" id="26681at2759"/>
<organism evidence="4">
    <name type="scientific">Anisakis simplex</name>
    <name type="common">Herring worm</name>
    <dbReference type="NCBI Taxonomy" id="6269"/>
    <lineage>
        <taxon>Eukaryota</taxon>
        <taxon>Metazoa</taxon>
        <taxon>Ecdysozoa</taxon>
        <taxon>Nematoda</taxon>
        <taxon>Chromadorea</taxon>
        <taxon>Rhabditida</taxon>
        <taxon>Spirurina</taxon>
        <taxon>Ascaridomorpha</taxon>
        <taxon>Ascaridoidea</taxon>
        <taxon>Anisakidae</taxon>
        <taxon>Anisakis</taxon>
        <taxon>Anisakis simplex complex</taxon>
    </lineage>
</organism>
<feature type="compositionally biased region" description="Low complexity" evidence="1">
    <location>
        <begin position="17"/>
        <end position="28"/>
    </location>
</feature>
<feature type="region of interest" description="Disordered" evidence="1">
    <location>
        <begin position="1"/>
        <end position="60"/>
    </location>
</feature>
<dbReference type="WBParaSite" id="ASIM_0000492201-mRNA-1">
    <property type="protein sequence ID" value="ASIM_0000492201-mRNA-1"/>
    <property type="gene ID" value="ASIM_0000492201"/>
</dbReference>
<sequence>MNGVSTVNNAGEDGRNSTKTSSANSSARAQSVDGDDGKRLDKDDGQGGGDVNVNNESENVASIKIQQTSEVAVRGTDQNQYSEGHLDTFNNRTLESRALETGERREYLTTKLQKALETVAPLLREIMTDFRSFLQRTLLGTHGQEIMNDVKGFFNLSSRNDSLFSS</sequence>
<name>A0A0M3JBE8_ANISI</name>
<protein>
    <submittedName>
        <fullName evidence="4">TGACG-sequence-specific DNA-binding protein TGA-1A</fullName>
    </submittedName>
</protein>
<evidence type="ECO:0000313" key="3">
    <source>
        <dbReference type="Proteomes" id="UP000267096"/>
    </source>
</evidence>
<keyword evidence="3" id="KW-1185">Reference proteome</keyword>
<feature type="compositionally biased region" description="Basic and acidic residues" evidence="1">
    <location>
        <begin position="35"/>
        <end position="45"/>
    </location>
</feature>
<feature type="compositionally biased region" description="Low complexity" evidence="1">
    <location>
        <begin position="51"/>
        <end position="60"/>
    </location>
</feature>
<dbReference type="EMBL" id="UYRR01008550">
    <property type="protein sequence ID" value="VDK24369.1"/>
    <property type="molecule type" value="Genomic_DNA"/>
</dbReference>
<proteinExistence type="predicted"/>
<gene>
    <name evidence="2" type="ORF">ASIM_LOCUS4733</name>
</gene>
<reference evidence="2 3" key="2">
    <citation type="submission" date="2018-11" db="EMBL/GenBank/DDBJ databases">
        <authorList>
            <consortium name="Pathogen Informatics"/>
        </authorList>
    </citation>
    <scope>NUCLEOTIDE SEQUENCE [LARGE SCALE GENOMIC DNA]</scope>
</reference>
<reference evidence="4" key="1">
    <citation type="submission" date="2017-02" db="UniProtKB">
        <authorList>
            <consortium name="WormBaseParasite"/>
        </authorList>
    </citation>
    <scope>IDENTIFICATION</scope>
</reference>
<dbReference type="AlphaFoldDB" id="A0A0M3JBE8"/>
<dbReference type="Proteomes" id="UP000267096">
    <property type="component" value="Unassembled WGS sequence"/>
</dbReference>
<evidence type="ECO:0000313" key="4">
    <source>
        <dbReference type="WBParaSite" id="ASIM_0000492201-mRNA-1"/>
    </source>
</evidence>
<evidence type="ECO:0000313" key="2">
    <source>
        <dbReference type="EMBL" id="VDK24369.1"/>
    </source>
</evidence>
<accession>A0A0M3JBE8</accession>